<reference evidence="10 11" key="1">
    <citation type="submission" date="2019-06" db="EMBL/GenBank/DDBJ databases">
        <title>Description of Kitasatospora acidophila sp. nov. isolated from pine grove soil, and reclassification of Streptomyces novaecaesareae to Kitasatospora novaeceasareae comb. nov.</title>
        <authorList>
            <person name="Kim M.J."/>
        </authorList>
    </citation>
    <scope>NUCLEOTIDE SEQUENCE [LARGE SCALE GENOMIC DNA]</scope>
    <source>
        <strain evidence="10 11">MMS16-CNU292</strain>
    </source>
</reference>
<evidence type="ECO:0000256" key="4">
    <source>
        <dbReference type="ARBA" id="ARBA00022692"/>
    </source>
</evidence>
<feature type="transmembrane region" description="Helical" evidence="9">
    <location>
        <begin position="366"/>
        <end position="386"/>
    </location>
</feature>
<feature type="transmembrane region" description="Helical" evidence="9">
    <location>
        <begin position="326"/>
        <end position="359"/>
    </location>
</feature>
<evidence type="ECO:0000256" key="6">
    <source>
        <dbReference type="ARBA" id="ARBA00023136"/>
    </source>
</evidence>
<dbReference type="GO" id="GO:0005886">
    <property type="term" value="C:plasma membrane"/>
    <property type="evidence" value="ECO:0007669"/>
    <property type="project" value="UniProtKB-SubCell"/>
</dbReference>
<sequence>MSDITGSAGARAAARDVSGASSIPPPPPFSLKQPGTWSPRVLSQLGYWACSRFVTVMTLFSSTDAANSEPHLFYQPWAEILRTGSFPTGDATWQYPPGAAGVFLAPYLVPGGIDYVRAFLVVVLIADFVVMCALLRHGTRPGRSLAGSAIWLLGLPLMLTQPYVHFDLLVTIFAVLGLLCLERRSWLGGGFAAIGATIKLWPAFAVLGASRGRGLRQAVIGFVASAVALTGLVAALFKAPFGFLHGQGGRGIEIESLPGSIILLAQEYGYHQGEIKYRYGSMEIITPSSETLSKIMLGLSVLGLCLLLAWRLLAAKRFIDSTPADAAIAALLVFVVTSRVISPQYCIWLIGVAAVCLSYRSTSQRWVVALVTAATALTTVEYPLFWKQLLWGDTGLRTLLVARNGLLLIAAVVSCVQLWRSTVSTGRRKRYSAH</sequence>
<gene>
    <name evidence="10" type="ORF">E6W39_26085</name>
</gene>
<evidence type="ECO:0000256" key="7">
    <source>
        <dbReference type="ARBA" id="ARBA00024033"/>
    </source>
</evidence>
<evidence type="ECO:0000256" key="2">
    <source>
        <dbReference type="ARBA" id="ARBA00022475"/>
    </source>
</evidence>
<evidence type="ECO:0000256" key="9">
    <source>
        <dbReference type="SAM" id="Phobius"/>
    </source>
</evidence>
<keyword evidence="4 9" id="KW-0812">Transmembrane</keyword>
<feature type="transmembrane region" description="Helical" evidence="9">
    <location>
        <begin position="295"/>
        <end position="314"/>
    </location>
</feature>
<dbReference type="AlphaFoldDB" id="A0A540W7S3"/>
<comment type="caution">
    <text evidence="10">The sequence shown here is derived from an EMBL/GenBank/DDBJ whole genome shotgun (WGS) entry which is preliminary data.</text>
</comment>
<evidence type="ECO:0000256" key="3">
    <source>
        <dbReference type="ARBA" id="ARBA00022679"/>
    </source>
</evidence>
<dbReference type="OrthoDB" id="4099703at2"/>
<evidence type="ECO:0000256" key="5">
    <source>
        <dbReference type="ARBA" id="ARBA00022989"/>
    </source>
</evidence>
<dbReference type="EMBL" id="VIGB01000003">
    <property type="protein sequence ID" value="TQF05072.1"/>
    <property type="molecule type" value="Genomic_DNA"/>
</dbReference>
<dbReference type="RefSeq" id="WP_141635586.1">
    <property type="nucleotide sequence ID" value="NZ_VIGB01000003.1"/>
</dbReference>
<feature type="transmembrane region" description="Helical" evidence="9">
    <location>
        <begin position="165"/>
        <end position="181"/>
    </location>
</feature>
<dbReference type="InterPro" id="IPR018584">
    <property type="entry name" value="GT87"/>
</dbReference>
<feature type="transmembrane region" description="Helical" evidence="9">
    <location>
        <begin position="188"/>
        <end position="209"/>
    </location>
</feature>
<keyword evidence="5 9" id="KW-1133">Transmembrane helix</keyword>
<evidence type="ECO:0000313" key="11">
    <source>
        <dbReference type="Proteomes" id="UP000319103"/>
    </source>
</evidence>
<name>A0A540W7S3_9ACTN</name>
<comment type="subcellular location">
    <subcellularLocation>
        <location evidence="1">Cell membrane</location>
        <topology evidence="1">Multi-pass membrane protein</topology>
    </subcellularLocation>
</comment>
<keyword evidence="2" id="KW-1003">Cell membrane</keyword>
<organism evidence="10 11">
    <name type="scientific">Kitasatospora acidiphila</name>
    <dbReference type="NCBI Taxonomy" id="2567942"/>
    <lineage>
        <taxon>Bacteria</taxon>
        <taxon>Bacillati</taxon>
        <taxon>Actinomycetota</taxon>
        <taxon>Actinomycetes</taxon>
        <taxon>Kitasatosporales</taxon>
        <taxon>Streptomycetaceae</taxon>
        <taxon>Kitasatospora</taxon>
    </lineage>
</organism>
<feature type="transmembrane region" description="Helical" evidence="9">
    <location>
        <begin position="398"/>
        <end position="419"/>
    </location>
</feature>
<protein>
    <submittedName>
        <fullName evidence="10">DUF2029 domain-containing protein</fullName>
    </submittedName>
</protein>
<evidence type="ECO:0000256" key="8">
    <source>
        <dbReference type="SAM" id="MobiDB-lite"/>
    </source>
</evidence>
<keyword evidence="11" id="KW-1185">Reference proteome</keyword>
<proteinExistence type="inferred from homology"/>
<accession>A0A540W7S3</accession>
<keyword evidence="3" id="KW-0808">Transferase</keyword>
<feature type="region of interest" description="Disordered" evidence="8">
    <location>
        <begin position="1"/>
        <end position="34"/>
    </location>
</feature>
<feature type="transmembrane region" description="Helical" evidence="9">
    <location>
        <begin position="115"/>
        <end position="135"/>
    </location>
</feature>
<evidence type="ECO:0000256" key="1">
    <source>
        <dbReference type="ARBA" id="ARBA00004651"/>
    </source>
</evidence>
<dbReference type="Pfam" id="PF09594">
    <property type="entry name" value="GT87"/>
    <property type="match status" value="1"/>
</dbReference>
<dbReference type="GO" id="GO:0016758">
    <property type="term" value="F:hexosyltransferase activity"/>
    <property type="evidence" value="ECO:0007669"/>
    <property type="project" value="InterPro"/>
</dbReference>
<feature type="transmembrane region" description="Helical" evidence="9">
    <location>
        <begin position="215"/>
        <end position="237"/>
    </location>
</feature>
<dbReference type="Proteomes" id="UP000319103">
    <property type="component" value="Unassembled WGS sequence"/>
</dbReference>
<comment type="similarity">
    <text evidence="7">Belongs to the glycosyltransferase 87 family.</text>
</comment>
<evidence type="ECO:0000313" key="10">
    <source>
        <dbReference type="EMBL" id="TQF05072.1"/>
    </source>
</evidence>
<keyword evidence="6 9" id="KW-0472">Membrane</keyword>